<dbReference type="SUPFAM" id="SSF52172">
    <property type="entry name" value="CheY-like"/>
    <property type="match status" value="1"/>
</dbReference>
<evidence type="ECO:0000256" key="1">
    <source>
        <dbReference type="ARBA" id="ARBA00023015"/>
    </source>
</evidence>
<accession>A0ABY5DZJ2</accession>
<dbReference type="CDD" id="cd06170">
    <property type="entry name" value="LuxR_C_like"/>
    <property type="match status" value="1"/>
</dbReference>
<proteinExistence type="predicted"/>
<feature type="domain" description="HTH luxR-type" evidence="5">
    <location>
        <begin position="142"/>
        <end position="207"/>
    </location>
</feature>
<dbReference type="PANTHER" id="PTHR44688:SF16">
    <property type="entry name" value="DNA-BINDING TRANSCRIPTIONAL ACTIVATOR DEVR_DOSR"/>
    <property type="match status" value="1"/>
</dbReference>
<evidence type="ECO:0000256" key="4">
    <source>
        <dbReference type="PROSITE-ProRule" id="PRU00169"/>
    </source>
</evidence>
<gene>
    <name evidence="7" type="ORF">NBH00_07510</name>
</gene>
<keyword evidence="3" id="KW-0804">Transcription</keyword>
<feature type="domain" description="Response regulatory" evidence="6">
    <location>
        <begin position="2"/>
        <end position="119"/>
    </location>
</feature>
<reference evidence="7 8" key="1">
    <citation type="submission" date="2022-06" db="EMBL/GenBank/DDBJ databases">
        <title>Paraconexibacter antarcticus.</title>
        <authorList>
            <person name="Kim C.S."/>
        </authorList>
    </citation>
    <scope>NUCLEOTIDE SEQUENCE [LARGE SCALE GENOMIC DNA]</scope>
    <source>
        <strain evidence="7 8">02-257</strain>
    </source>
</reference>
<dbReference type="PRINTS" id="PR00038">
    <property type="entry name" value="HTHLUXR"/>
</dbReference>
<dbReference type="InterPro" id="IPR000792">
    <property type="entry name" value="Tscrpt_reg_LuxR_C"/>
</dbReference>
<dbReference type="SMART" id="SM00421">
    <property type="entry name" value="HTH_LUXR"/>
    <property type="match status" value="1"/>
</dbReference>
<name>A0ABY5DZJ2_9ACTN</name>
<dbReference type="InterPro" id="IPR001789">
    <property type="entry name" value="Sig_transdc_resp-reg_receiver"/>
</dbReference>
<organism evidence="7 8">
    <name type="scientific">Paraconexibacter antarcticus</name>
    <dbReference type="NCBI Taxonomy" id="2949664"/>
    <lineage>
        <taxon>Bacteria</taxon>
        <taxon>Bacillati</taxon>
        <taxon>Actinomycetota</taxon>
        <taxon>Thermoleophilia</taxon>
        <taxon>Solirubrobacterales</taxon>
        <taxon>Paraconexibacteraceae</taxon>
        <taxon>Paraconexibacter</taxon>
    </lineage>
</organism>
<dbReference type="Proteomes" id="UP001056035">
    <property type="component" value="Chromosome"/>
</dbReference>
<evidence type="ECO:0000259" key="5">
    <source>
        <dbReference type="PROSITE" id="PS50043"/>
    </source>
</evidence>
<dbReference type="PANTHER" id="PTHR44688">
    <property type="entry name" value="DNA-BINDING TRANSCRIPTIONAL ACTIVATOR DEVR_DOSR"/>
    <property type="match status" value="1"/>
</dbReference>
<evidence type="ECO:0000256" key="2">
    <source>
        <dbReference type="ARBA" id="ARBA00023125"/>
    </source>
</evidence>
<dbReference type="RefSeq" id="WP_254572720.1">
    <property type="nucleotide sequence ID" value="NZ_CP098502.1"/>
</dbReference>
<keyword evidence="8" id="KW-1185">Reference proteome</keyword>
<dbReference type="SUPFAM" id="SSF46894">
    <property type="entry name" value="C-terminal effector domain of the bipartite response regulators"/>
    <property type="match status" value="1"/>
</dbReference>
<dbReference type="Pfam" id="PF00196">
    <property type="entry name" value="GerE"/>
    <property type="match status" value="1"/>
</dbReference>
<protein>
    <submittedName>
        <fullName evidence="7">Response regulator transcription factor</fullName>
    </submittedName>
</protein>
<evidence type="ECO:0000313" key="8">
    <source>
        <dbReference type="Proteomes" id="UP001056035"/>
    </source>
</evidence>
<dbReference type="InterPro" id="IPR016032">
    <property type="entry name" value="Sig_transdc_resp-reg_C-effctor"/>
</dbReference>
<dbReference type="Gene3D" id="3.40.50.2300">
    <property type="match status" value="1"/>
</dbReference>
<dbReference type="InterPro" id="IPR011006">
    <property type="entry name" value="CheY-like_superfamily"/>
</dbReference>
<evidence type="ECO:0000313" key="7">
    <source>
        <dbReference type="EMBL" id="UTI66042.1"/>
    </source>
</evidence>
<keyword evidence="2" id="KW-0238">DNA-binding</keyword>
<keyword evidence="1" id="KW-0805">Transcription regulation</keyword>
<sequence>MRVAVVCDHVFAARGIAGVVRDALAPVTVEPLDDPADAVHRLARQATDLVLLHVERTSHHSPAALTAAILRHAPATPVVVVMPLARMPEIEHCLSVGARGCLLTDPPAGDLAARLRAALAGGPADARLAAVLARDFQAVLQGRRLVVSLTRREHETLALLAEGCSNRAIAAQLDVGEATVKSHVSRVMRKLGARSRTQAVARAREAGIL</sequence>
<dbReference type="EMBL" id="CP098502">
    <property type="protein sequence ID" value="UTI66042.1"/>
    <property type="molecule type" value="Genomic_DNA"/>
</dbReference>
<evidence type="ECO:0000256" key="3">
    <source>
        <dbReference type="ARBA" id="ARBA00023163"/>
    </source>
</evidence>
<evidence type="ECO:0000259" key="6">
    <source>
        <dbReference type="PROSITE" id="PS50110"/>
    </source>
</evidence>
<comment type="caution">
    <text evidence="4">Lacks conserved residue(s) required for the propagation of feature annotation.</text>
</comment>
<dbReference type="PROSITE" id="PS50110">
    <property type="entry name" value="RESPONSE_REGULATORY"/>
    <property type="match status" value="1"/>
</dbReference>
<dbReference type="PROSITE" id="PS00622">
    <property type="entry name" value="HTH_LUXR_1"/>
    <property type="match status" value="1"/>
</dbReference>
<dbReference type="PROSITE" id="PS50043">
    <property type="entry name" value="HTH_LUXR_2"/>
    <property type="match status" value="1"/>
</dbReference>